<dbReference type="Proteomes" id="UP000533641">
    <property type="component" value="Unassembled WGS sequence"/>
</dbReference>
<name>A0A7W6RTM3_9HYPH</name>
<sequence length="47" mass="5094">MVDLFRIEGGKLAEHWDVLQDEVPVTAALGGASMFDSEEASLITDND</sequence>
<dbReference type="AlphaFoldDB" id="A0A7W6RTM3"/>
<accession>A0A7W6RTM3</accession>
<comment type="caution">
    <text evidence="1">The sequence shown here is derived from an EMBL/GenBank/DDBJ whole genome shotgun (WGS) entry which is preliminary data.</text>
</comment>
<reference evidence="1 2" key="1">
    <citation type="submission" date="2020-08" db="EMBL/GenBank/DDBJ databases">
        <title>Genomic Encyclopedia of Type Strains, Phase IV (KMG-V): Genome sequencing to study the core and pangenomes of soil and plant-associated prokaryotes.</title>
        <authorList>
            <person name="Whitman W."/>
        </authorList>
    </citation>
    <scope>NUCLEOTIDE SEQUENCE [LARGE SCALE GENOMIC DNA]</scope>
    <source>
        <strain evidence="1 2">SEMIA 402</strain>
    </source>
</reference>
<organism evidence="1 2">
    <name type="scientific">Rhizobium mongolense</name>
    <dbReference type="NCBI Taxonomy" id="57676"/>
    <lineage>
        <taxon>Bacteria</taxon>
        <taxon>Pseudomonadati</taxon>
        <taxon>Pseudomonadota</taxon>
        <taxon>Alphaproteobacteria</taxon>
        <taxon>Hyphomicrobiales</taxon>
        <taxon>Rhizobiaceae</taxon>
        <taxon>Rhizobium/Agrobacterium group</taxon>
        <taxon>Rhizobium</taxon>
    </lineage>
</organism>
<evidence type="ECO:0000313" key="1">
    <source>
        <dbReference type="EMBL" id="MBB4278396.1"/>
    </source>
</evidence>
<dbReference type="EMBL" id="JACIGM010000018">
    <property type="protein sequence ID" value="MBB4278396.1"/>
    <property type="molecule type" value="Genomic_DNA"/>
</dbReference>
<proteinExistence type="predicted"/>
<gene>
    <name evidence="1" type="ORF">GGE12_006207</name>
</gene>
<protein>
    <submittedName>
        <fullName evidence="1">Putative SnoaL-like aldol condensation-catalyzing enzyme</fullName>
    </submittedName>
</protein>
<evidence type="ECO:0000313" key="2">
    <source>
        <dbReference type="Proteomes" id="UP000533641"/>
    </source>
</evidence>
<dbReference type="RefSeq" id="WP_183929391.1">
    <property type="nucleotide sequence ID" value="NZ_JACIGM010000018.1"/>
</dbReference>
<dbReference type="Gene3D" id="3.10.450.50">
    <property type="match status" value="1"/>
</dbReference>